<keyword evidence="1" id="KW-1133">Transmembrane helix</keyword>
<keyword evidence="1" id="KW-0472">Membrane</keyword>
<dbReference type="AlphaFoldDB" id="A0A9D3YR16"/>
<comment type="caution">
    <text evidence="2">The sequence shown here is derived from an EMBL/GenBank/DDBJ whole genome shotgun (WGS) entry which is preliminary data.</text>
</comment>
<evidence type="ECO:0000313" key="3">
    <source>
        <dbReference type="Proteomes" id="UP000828390"/>
    </source>
</evidence>
<gene>
    <name evidence="2" type="ORF">DPMN_078014</name>
</gene>
<organism evidence="2 3">
    <name type="scientific">Dreissena polymorpha</name>
    <name type="common">Zebra mussel</name>
    <name type="synonym">Mytilus polymorpha</name>
    <dbReference type="NCBI Taxonomy" id="45954"/>
    <lineage>
        <taxon>Eukaryota</taxon>
        <taxon>Metazoa</taxon>
        <taxon>Spiralia</taxon>
        <taxon>Lophotrochozoa</taxon>
        <taxon>Mollusca</taxon>
        <taxon>Bivalvia</taxon>
        <taxon>Autobranchia</taxon>
        <taxon>Heteroconchia</taxon>
        <taxon>Euheterodonta</taxon>
        <taxon>Imparidentia</taxon>
        <taxon>Neoheterodontei</taxon>
        <taxon>Myida</taxon>
        <taxon>Dreissenoidea</taxon>
        <taxon>Dreissenidae</taxon>
        <taxon>Dreissena</taxon>
    </lineage>
</organism>
<keyword evidence="3" id="KW-1185">Reference proteome</keyword>
<dbReference type="EMBL" id="JAIWYP010000015">
    <property type="protein sequence ID" value="KAH3702986.1"/>
    <property type="molecule type" value="Genomic_DNA"/>
</dbReference>
<protein>
    <submittedName>
        <fullName evidence="2">Uncharacterized protein</fullName>
    </submittedName>
</protein>
<proteinExistence type="predicted"/>
<sequence length="99" mass="11222">MNPCMFPVDASCLLGYVGLTVLFFHLVQLPVAALLECRPRQGDTQINQLAERDCKDAQPQVQLASDVRYQVLRLNKADIRYLDEKLKISGSLRISFNIK</sequence>
<reference evidence="2" key="1">
    <citation type="journal article" date="2019" name="bioRxiv">
        <title>The Genome of the Zebra Mussel, Dreissena polymorpha: A Resource for Invasive Species Research.</title>
        <authorList>
            <person name="McCartney M.A."/>
            <person name="Auch B."/>
            <person name="Kono T."/>
            <person name="Mallez S."/>
            <person name="Zhang Y."/>
            <person name="Obille A."/>
            <person name="Becker A."/>
            <person name="Abrahante J.E."/>
            <person name="Garbe J."/>
            <person name="Badalamenti J.P."/>
            <person name="Herman A."/>
            <person name="Mangelson H."/>
            <person name="Liachko I."/>
            <person name="Sullivan S."/>
            <person name="Sone E.D."/>
            <person name="Koren S."/>
            <person name="Silverstein K.A.T."/>
            <person name="Beckman K.B."/>
            <person name="Gohl D.M."/>
        </authorList>
    </citation>
    <scope>NUCLEOTIDE SEQUENCE</scope>
    <source>
        <strain evidence="2">Duluth1</strain>
        <tissue evidence="2">Whole animal</tissue>
    </source>
</reference>
<keyword evidence="1" id="KW-0812">Transmembrane</keyword>
<evidence type="ECO:0000313" key="2">
    <source>
        <dbReference type="EMBL" id="KAH3702986.1"/>
    </source>
</evidence>
<evidence type="ECO:0000256" key="1">
    <source>
        <dbReference type="SAM" id="Phobius"/>
    </source>
</evidence>
<feature type="transmembrane region" description="Helical" evidence="1">
    <location>
        <begin position="13"/>
        <end position="35"/>
    </location>
</feature>
<dbReference type="Proteomes" id="UP000828390">
    <property type="component" value="Unassembled WGS sequence"/>
</dbReference>
<reference evidence="2" key="2">
    <citation type="submission" date="2020-11" db="EMBL/GenBank/DDBJ databases">
        <authorList>
            <person name="McCartney M.A."/>
            <person name="Auch B."/>
            <person name="Kono T."/>
            <person name="Mallez S."/>
            <person name="Becker A."/>
            <person name="Gohl D.M."/>
            <person name="Silverstein K.A.T."/>
            <person name="Koren S."/>
            <person name="Bechman K.B."/>
            <person name="Herman A."/>
            <person name="Abrahante J.E."/>
            <person name="Garbe J."/>
        </authorList>
    </citation>
    <scope>NUCLEOTIDE SEQUENCE</scope>
    <source>
        <strain evidence="2">Duluth1</strain>
        <tissue evidence="2">Whole animal</tissue>
    </source>
</reference>
<name>A0A9D3YR16_DREPO</name>
<accession>A0A9D3YR16</accession>